<dbReference type="SMART" id="SM00298">
    <property type="entry name" value="CHROMO"/>
    <property type="match status" value="1"/>
</dbReference>
<protein>
    <recommendedName>
        <fullName evidence="4">Histone acetyltransferase</fullName>
        <ecNumber evidence="4">2.3.1.48</ecNumber>
    </recommendedName>
</protein>
<feature type="region of interest" description="Disordered" evidence="5">
    <location>
        <begin position="1"/>
        <end position="38"/>
    </location>
</feature>
<evidence type="ECO:0000256" key="3">
    <source>
        <dbReference type="ARBA" id="ARBA00047787"/>
    </source>
</evidence>
<dbReference type="Pfam" id="PF11717">
    <property type="entry name" value="Tudor-knot"/>
    <property type="match status" value="1"/>
</dbReference>
<dbReference type="InterPro" id="IPR050603">
    <property type="entry name" value="MYST_HAT"/>
</dbReference>
<evidence type="ECO:0000256" key="2">
    <source>
        <dbReference type="ARBA" id="ARBA00022833"/>
    </source>
</evidence>
<dbReference type="InterPro" id="IPR000953">
    <property type="entry name" value="Chromo/chromo_shadow_dom"/>
</dbReference>
<dbReference type="SUPFAM" id="SSF54160">
    <property type="entry name" value="Chromo domain-like"/>
    <property type="match status" value="1"/>
</dbReference>
<comment type="similarity">
    <text evidence="4">Belongs to the MYST (SAS/MOZ) family.</text>
</comment>
<keyword evidence="2" id="KW-0862">Zinc</keyword>
<evidence type="ECO:0000259" key="6">
    <source>
        <dbReference type="SMART" id="SM00298"/>
    </source>
</evidence>
<dbReference type="Proteomes" id="UP000324832">
    <property type="component" value="Unassembled WGS sequence"/>
</dbReference>
<keyword evidence="4" id="KW-0539">Nucleus</keyword>
<comment type="catalytic activity">
    <reaction evidence="4">
        <text>L-lysyl-[protein] + acetyl-CoA = N(6)-acetyl-L-lysyl-[protein] + CoA + H(+)</text>
        <dbReference type="Rhea" id="RHEA:45948"/>
        <dbReference type="Rhea" id="RHEA-COMP:9752"/>
        <dbReference type="Rhea" id="RHEA-COMP:10731"/>
        <dbReference type="ChEBI" id="CHEBI:15378"/>
        <dbReference type="ChEBI" id="CHEBI:29969"/>
        <dbReference type="ChEBI" id="CHEBI:57287"/>
        <dbReference type="ChEBI" id="CHEBI:57288"/>
        <dbReference type="ChEBI" id="CHEBI:61930"/>
        <dbReference type="EC" id="2.3.1.48"/>
    </reaction>
</comment>
<dbReference type="GO" id="GO:0072487">
    <property type="term" value="C:MSL complex"/>
    <property type="evidence" value="ECO:0007669"/>
    <property type="project" value="TreeGrafter"/>
</dbReference>
<dbReference type="InterPro" id="IPR016197">
    <property type="entry name" value="Chromo-like_dom_sf"/>
</dbReference>
<accession>A0A5E4PVD5</accession>
<comment type="subcellular location">
    <subcellularLocation>
        <location evidence="4">Nucleus</location>
    </subcellularLocation>
</comment>
<sequence>MVKGDKEYEKPVMKIDIPTPESRSTDNEDSESNQESSLLDIGEHYLVRRIDDSWRPAEIIQPRYNAAESCYEYYVHYVGCDRRLDEWVPRHRIMSDRFDGCEQTNNNSNHLLTDKSGRKITRNQKRKHDEINHVQKTYADMDPTTAALEKEHEAITKSMNMVKYWKGQHVVCVTPKMVQEQLASPYFKKPRLTIDPTAIRWTPPPKQAPSAKVKK</sequence>
<dbReference type="PANTHER" id="PTHR10615">
    <property type="entry name" value="HISTONE ACETYLTRANSFERASE"/>
    <property type="match status" value="1"/>
</dbReference>
<keyword evidence="1" id="KW-0863">Zinc-finger</keyword>
<evidence type="ECO:0000313" key="7">
    <source>
        <dbReference type="EMBL" id="VVC88982.1"/>
    </source>
</evidence>
<comment type="catalytic activity">
    <reaction evidence="3">
        <text>L-lysyl-[protein] + acetyl-CoA = N(6)-acetyl-L-lysyl-[protein] + CoA + H(+)</text>
        <dbReference type="Rhea" id="RHEA:45948"/>
        <dbReference type="Rhea" id="RHEA-COMP:9752"/>
        <dbReference type="Rhea" id="RHEA-COMP:10731"/>
        <dbReference type="ChEBI" id="CHEBI:15378"/>
        <dbReference type="ChEBI" id="CHEBI:29969"/>
        <dbReference type="ChEBI" id="CHEBI:57287"/>
        <dbReference type="ChEBI" id="CHEBI:57288"/>
        <dbReference type="ChEBI" id="CHEBI:61930"/>
    </reaction>
    <physiologicalReaction direction="left-to-right" evidence="3">
        <dbReference type="Rhea" id="RHEA:45949"/>
    </physiologicalReaction>
</comment>
<evidence type="ECO:0000256" key="4">
    <source>
        <dbReference type="RuleBase" id="RU361211"/>
    </source>
</evidence>
<feature type="domain" description="Chromo" evidence="6">
    <location>
        <begin position="53"/>
        <end position="106"/>
    </location>
</feature>
<dbReference type="GO" id="GO:0005634">
    <property type="term" value="C:nucleus"/>
    <property type="evidence" value="ECO:0007669"/>
    <property type="project" value="UniProtKB-SubCell"/>
</dbReference>
<organism evidence="7 8">
    <name type="scientific">Leptidea sinapis</name>
    <dbReference type="NCBI Taxonomy" id="189913"/>
    <lineage>
        <taxon>Eukaryota</taxon>
        <taxon>Metazoa</taxon>
        <taxon>Ecdysozoa</taxon>
        <taxon>Arthropoda</taxon>
        <taxon>Hexapoda</taxon>
        <taxon>Insecta</taxon>
        <taxon>Pterygota</taxon>
        <taxon>Neoptera</taxon>
        <taxon>Endopterygota</taxon>
        <taxon>Lepidoptera</taxon>
        <taxon>Glossata</taxon>
        <taxon>Ditrysia</taxon>
        <taxon>Papilionoidea</taxon>
        <taxon>Pieridae</taxon>
        <taxon>Dismorphiinae</taxon>
        <taxon>Leptidea</taxon>
    </lineage>
</organism>
<keyword evidence="8" id="KW-1185">Reference proteome</keyword>
<dbReference type="GO" id="GO:0035267">
    <property type="term" value="C:NuA4 histone acetyltransferase complex"/>
    <property type="evidence" value="ECO:0007669"/>
    <property type="project" value="TreeGrafter"/>
</dbReference>
<dbReference type="PANTHER" id="PTHR10615:SF82">
    <property type="entry name" value="HISTONE ACETYLTRANSFERASE KAT8"/>
    <property type="match status" value="1"/>
</dbReference>
<dbReference type="Gene3D" id="2.30.30.140">
    <property type="match status" value="1"/>
</dbReference>
<dbReference type="GO" id="GO:0008270">
    <property type="term" value="F:zinc ion binding"/>
    <property type="evidence" value="ECO:0007669"/>
    <property type="project" value="UniProtKB-KW"/>
</dbReference>
<evidence type="ECO:0000256" key="1">
    <source>
        <dbReference type="ARBA" id="ARBA00022771"/>
    </source>
</evidence>
<dbReference type="EMBL" id="FZQP02000448">
    <property type="protein sequence ID" value="VVC88982.1"/>
    <property type="molecule type" value="Genomic_DNA"/>
</dbReference>
<keyword evidence="1" id="KW-0479">Metal-binding</keyword>
<evidence type="ECO:0000256" key="5">
    <source>
        <dbReference type="SAM" id="MobiDB-lite"/>
    </source>
</evidence>
<name>A0A5E4PVD5_9NEOP</name>
<gene>
    <name evidence="7" type="ORF">LSINAPIS_LOCUS2221</name>
</gene>
<dbReference type="FunFam" id="2.30.30.140:FF:000039">
    <property type="entry name" value="Histone acetyltransferase"/>
    <property type="match status" value="1"/>
</dbReference>
<dbReference type="GO" id="GO:0046972">
    <property type="term" value="F:histone H4K16 acetyltransferase activity"/>
    <property type="evidence" value="ECO:0007669"/>
    <property type="project" value="TreeGrafter"/>
</dbReference>
<reference evidence="7 8" key="1">
    <citation type="submission" date="2017-07" db="EMBL/GenBank/DDBJ databases">
        <authorList>
            <person name="Talla V."/>
            <person name="Backstrom N."/>
        </authorList>
    </citation>
    <scope>NUCLEOTIDE SEQUENCE [LARGE SCALE GENOMIC DNA]</scope>
</reference>
<proteinExistence type="inferred from homology"/>
<dbReference type="AlphaFoldDB" id="A0A5E4PVD5"/>
<dbReference type="GO" id="GO:0044545">
    <property type="term" value="C:NSL complex"/>
    <property type="evidence" value="ECO:0007669"/>
    <property type="project" value="TreeGrafter"/>
</dbReference>
<dbReference type="InterPro" id="IPR025995">
    <property type="entry name" value="Tudor-knot"/>
</dbReference>
<dbReference type="EC" id="2.3.1.48" evidence="4"/>
<feature type="compositionally biased region" description="Basic and acidic residues" evidence="5">
    <location>
        <begin position="1"/>
        <end position="13"/>
    </location>
</feature>
<evidence type="ECO:0000313" key="8">
    <source>
        <dbReference type="Proteomes" id="UP000324832"/>
    </source>
</evidence>